<keyword evidence="4" id="KW-0788">Thiol protease</keyword>
<dbReference type="InterPro" id="IPR001300">
    <property type="entry name" value="Peptidase_C2_calpain_cat"/>
</dbReference>
<keyword evidence="3" id="KW-0378">Hydrolase</keyword>
<accession>A0A395IKL6</accession>
<dbReference type="GO" id="GO:0006508">
    <property type="term" value="P:proteolysis"/>
    <property type="evidence" value="ECO:0007669"/>
    <property type="project" value="UniProtKB-KW"/>
</dbReference>
<evidence type="ECO:0000256" key="4">
    <source>
        <dbReference type="ARBA" id="ARBA00022807"/>
    </source>
</evidence>
<feature type="region of interest" description="Disordered" evidence="6">
    <location>
        <begin position="619"/>
        <end position="641"/>
    </location>
</feature>
<dbReference type="SUPFAM" id="SSF49758">
    <property type="entry name" value="Calpain large subunit, middle domain (domain III)"/>
    <property type="match status" value="2"/>
</dbReference>
<evidence type="ECO:0000313" key="9">
    <source>
        <dbReference type="Proteomes" id="UP000249056"/>
    </source>
</evidence>
<protein>
    <recommendedName>
        <fullName evidence="7">Calpain catalytic domain-containing protein</fullName>
    </recommendedName>
</protein>
<dbReference type="Gene3D" id="2.60.120.380">
    <property type="match status" value="1"/>
</dbReference>
<feature type="compositionally biased region" description="Basic and acidic residues" evidence="6">
    <location>
        <begin position="284"/>
        <end position="293"/>
    </location>
</feature>
<organism evidence="8 9">
    <name type="scientific">Monilinia fructigena</name>
    <dbReference type="NCBI Taxonomy" id="38457"/>
    <lineage>
        <taxon>Eukaryota</taxon>
        <taxon>Fungi</taxon>
        <taxon>Dikarya</taxon>
        <taxon>Ascomycota</taxon>
        <taxon>Pezizomycotina</taxon>
        <taxon>Leotiomycetes</taxon>
        <taxon>Helotiales</taxon>
        <taxon>Sclerotiniaceae</taxon>
        <taxon>Monilinia</taxon>
    </lineage>
</organism>
<gene>
    <name evidence="8" type="ORF">DID88_009909</name>
</gene>
<evidence type="ECO:0000256" key="1">
    <source>
        <dbReference type="ARBA" id="ARBA00010193"/>
    </source>
</evidence>
<keyword evidence="9" id="KW-1185">Reference proteome</keyword>
<dbReference type="Proteomes" id="UP000249056">
    <property type="component" value="Unassembled WGS sequence"/>
</dbReference>
<dbReference type="Gene3D" id="3.90.70.10">
    <property type="entry name" value="Cysteine proteinases"/>
    <property type="match status" value="1"/>
</dbReference>
<name>A0A395IKL6_9HELO</name>
<dbReference type="GO" id="GO:0004198">
    <property type="term" value="F:calcium-dependent cysteine-type endopeptidase activity"/>
    <property type="evidence" value="ECO:0007669"/>
    <property type="project" value="InterPro"/>
</dbReference>
<evidence type="ECO:0000256" key="6">
    <source>
        <dbReference type="SAM" id="MobiDB-lite"/>
    </source>
</evidence>
<dbReference type="Pfam" id="PF25435">
    <property type="entry name" value="PalB_C"/>
    <property type="match status" value="1"/>
</dbReference>
<dbReference type="PROSITE" id="PS50203">
    <property type="entry name" value="CALPAIN_CAT"/>
    <property type="match status" value="1"/>
</dbReference>
<evidence type="ECO:0000256" key="5">
    <source>
        <dbReference type="PROSITE-ProRule" id="PRU00239"/>
    </source>
</evidence>
<dbReference type="InterPro" id="IPR038765">
    <property type="entry name" value="Papain-like_cys_pep_sf"/>
</dbReference>
<evidence type="ECO:0000259" key="7">
    <source>
        <dbReference type="PROSITE" id="PS50203"/>
    </source>
</evidence>
<dbReference type="InterPro" id="IPR022683">
    <property type="entry name" value="Calpain_III"/>
</dbReference>
<dbReference type="EMBL" id="QKRW01000037">
    <property type="protein sequence ID" value="RAL60805.1"/>
    <property type="molecule type" value="Genomic_DNA"/>
</dbReference>
<dbReference type="SMART" id="SM00230">
    <property type="entry name" value="CysPc"/>
    <property type="match status" value="1"/>
</dbReference>
<evidence type="ECO:0000256" key="3">
    <source>
        <dbReference type="ARBA" id="ARBA00022801"/>
    </source>
</evidence>
<dbReference type="OrthoDB" id="167576at2759"/>
<reference evidence="8 9" key="1">
    <citation type="submission" date="2018-06" db="EMBL/GenBank/DDBJ databases">
        <title>Genome Sequence of the Brown Rot Fungal Pathogen Monilinia fructigena.</title>
        <authorList>
            <person name="Landi L."/>
            <person name="De Miccolis Angelini R.M."/>
            <person name="Pollastro S."/>
            <person name="Abate D."/>
            <person name="Faretra F."/>
            <person name="Romanazzi G."/>
        </authorList>
    </citation>
    <scope>NUCLEOTIDE SEQUENCE [LARGE SCALE GENOMIC DNA]</scope>
    <source>
        <strain evidence="8 9">Mfrg269</strain>
    </source>
</reference>
<comment type="similarity">
    <text evidence="1">Belongs to the peptidase C2 family. PalB/RIM13 subfamily.</text>
</comment>
<comment type="caution">
    <text evidence="8">The sequence shown here is derived from an EMBL/GenBank/DDBJ whole genome shotgun (WGS) entry which is preliminary data.</text>
</comment>
<dbReference type="SUPFAM" id="SSF54001">
    <property type="entry name" value="Cysteine proteinases"/>
    <property type="match status" value="1"/>
</dbReference>
<feature type="compositionally biased region" description="Polar residues" evidence="6">
    <location>
        <begin position="623"/>
        <end position="634"/>
    </location>
</feature>
<keyword evidence="2" id="KW-0645">Protease</keyword>
<feature type="region of interest" description="Disordered" evidence="6">
    <location>
        <begin position="271"/>
        <end position="296"/>
    </location>
</feature>
<sequence length="696" mass="77219">MEDRAREIELSIDKCSTKDEALKVAINAIEMYMKASKEVTGEAEKARINRKSRALMLKAEEIKKDPSELKLSEAQIETFAGWKRPHERDDASAQTLNDEILMNTSKDIDLVQDITTDCSVVASLCAATARASKGHSKVLATILRPFDTEKQRPRLSKNGKYLFRLQFNGCYRNPALLWPALVEKAYLKVRGGYDFPGSNSGTDLWIMTGWIPEQIFLQSDEIQSELLWKRIYKSFEFGDVMITLGTDLNDCYSSRTPGAMVWLGKDLGVDQPRKNQKQNTWTQDLRESLEETGTRSGRTKPGTFWMALEDVIQNFESLYLNWNPGLFRYRQDHHLSWAIPPVKSSGTFTQNPQYVVHSTRGETVWVLLSRHFTTEEHDIAQRSSSQSAISNSLGFISLYVFDASGHRVYLSDGALHRGAYVDSPQTLARFELPANTPYTVVAAQQNLPLPKYSFSFSFFSRSPSPFILPPIASPLALFTMGPGPPAQPVATLVRLPIPQIPNSVSLFKEPTDIMLVLEVDREDIAVHVTMIWANGERVTVINSRDIVGGSGDYRRGCALAELRNVAAGKYTIVCSTFQAGEIGNFILRVKSSSRSKAGNAAGRPIPPKSRPSLRVSIERGQGPNKTLLESSSEGEFSDAPAGIRTSDIDITTDMTRMGGIWVVVERLGGRLGYDAVIIEALSDSQVTIGAWGTGDG</sequence>
<dbReference type="InterPro" id="IPR051297">
    <property type="entry name" value="PalB/RIM13"/>
</dbReference>
<evidence type="ECO:0000313" key="8">
    <source>
        <dbReference type="EMBL" id="RAL60805.1"/>
    </source>
</evidence>
<dbReference type="PANTHER" id="PTHR46143">
    <property type="entry name" value="CALPAIN-7"/>
    <property type="match status" value="1"/>
</dbReference>
<proteinExistence type="inferred from homology"/>
<dbReference type="InterPro" id="IPR036213">
    <property type="entry name" value="Calpain_III_sf"/>
</dbReference>
<dbReference type="PANTHER" id="PTHR46143:SF1">
    <property type="entry name" value="CALPAIN-7"/>
    <property type="match status" value="1"/>
</dbReference>
<comment type="caution">
    <text evidence="5">Lacks conserved residue(s) required for the propagation of feature annotation.</text>
</comment>
<feature type="domain" description="Calpain catalytic" evidence="7">
    <location>
        <begin position="56"/>
        <end position="324"/>
    </location>
</feature>
<evidence type="ECO:0000256" key="2">
    <source>
        <dbReference type="ARBA" id="ARBA00022670"/>
    </source>
</evidence>
<dbReference type="SMART" id="SM00720">
    <property type="entry name" value="calpain_III"/>
    <property type="match status" value="1"/>
</dbReference>
<dbReference type="AlphaFoldDB" id="A0A395IKL6"/>